<gene>
    <name evidence="4" type="ORF">CKAN_00048400</name>
</gene>
<dbReference type="GO" id="GO:0008270">
    <property type="term" value="F:zinc ion binding"/>
    <property type="evidence" value="ECO:0007669"/>
    <property type="project" value="UniProtKB-KW"/>
</dbReference>
<evidence type="ECO:0000256" key="2">
    <source>
        <dbReference type="SAM" id="MobiDB-lite"/>
    </source>
</evidence>
<dbReference type="GO" id="GO:0003676">
    <property type="term" value="F:nucleic acid binding"/>
    <property type="evidence" value="ECO:0007669"/>
    <property type="project" value="InterPro"/>
</dbReference>
<reference evidence="4 5" key="1">
    <citation type="journal article" date="2019" name="Nat. Plants">
        <title>Stout camphor tree genome fills gaps in understanding of flowering plant genome evolution.</title>
        <authorList>
            <person name="Chaw S.M."/>
            <person name="Liu Y.C."/>
            <person name="Wu Y.W."/>
            <person name="Wang H.Y."/>
            <person name="Lin C.I."/>
            <person name="Wu C.S."/>
            <person name="Ke H.M."/>
            <person name="Chang L.Y."/>
            <person name="Hsu C.Y."/>
            <person name="Yang H.T."/>
            <person name="Sudianto E."/>
            <person name="Hsu M.H."/>
            <person name="Wu K.P."/>
            <person name="Wang L.N."/>
            <person name="Leebens-Mack J.H."/>
            <person name="Tsai I.J."/>
        </authorList>
    </citation>
    <scope>NUCLEOTIDE SEQUENCE [LARGE SCALE GENOMIC DNA]</scope>
    <source>
        <strain evidence="5">cv. Chaw 1501</strain>
        <tissue evidence="4">Young leaves</tissue>
    </source>
</reference>
<comment type="caution">
    <text evidence="4">The sequence shown here is derived from an EMBL/GenBank/DDBJ whole genome shotgun (WGS) entry which is preliminary data.</text>
</comment>
<keyword evidence="5" id="KW-1185">Reference proteome</keyword>
<dbReference type="SUPFAM" id="SSF57756">
    <property type="entry name" value="Retrovirus zinc finger-like domains"/>
    <property type="match status" value="1"/>
</dbReference>
<dbReference type="OrthoDB" id="2020539at2759"/>
<evidence type="ECO:0000313" key="5">
    <source>
        <dbReference type="Proteomes" id="UP000283530"/>
    </source>
</evidence>
<dbReference type="PANTHER" id="PTHR34210:SF3">
    <property type="entry name" value="CCHC-TYPE DOMAIN-CONTAINING PROTEIN"/>
    <property type="match status" value="1"/>
</dbReference>
<feature type="region of interest" description="Disordered" evidence="2">
    <location>
        <begin position="182"/>
        <end position="238"/>
    </location>
</feature>
<dbReference type="EMBL" id="QPKB01000001">
    <property type="protein sequence ID" value="RWR72272.1"/>
    <property type="molecule type" value="Genomic_DNA"/>
</dbReference>
<dbReference type="InterPro" id="IPR036875">
    <property type="entry name" value="Znf_CCHC_sf"/>
</dbReference>
<dbReference type="AlphaFoldDB" id="A0A3S3LVB6"/>
<feature type="region of interest" description="Disordered" evidence="2">
    <location>
        <begin position="297"/>
        <end position="322"/>
    </location>
</feature>
<feature type="compositionally biased region" description="Low complexity" evidence="2">
    <location>
        <begin position="31"/>
        <end position="49"/>
    </location>
</feature>
<keyword evidence="1" id="KW-0862">Zinc</keyword>
<protein>
    <submittedName>
        <fullName evidence="4">Zinc knuckle family protein isoform 3</fullName>
    </submittedName>
</protein>
<dbReference type="PANTHER" id="PTHR34210">
    <property type="entry name" value="OS01G0252900 PROTEIN"/>
    <property type="match status" value="1"/>
</dbReference>
<feature type="region of interest" description="Disordered" evidence="2">
    <location>
        <begin position="1"/>
        <end position="71"/>
    </location>
</feature>
<keyword evidence="1" id="KW-0479">Metal-binding</keyword>
<evidence type="ECO:0000256" key="1">
    <source>
        <dbReference type="PROSITE-ProRule" id="PRU00047"/>
    </source>
</evidence>
<feature type="region of interest" description="Disordered" evidence="2">
    <location>
        <begin position="435"/>
        <end position="509"/>
    </location>
</feature>
<name>A0A3S3LVB6_9MAGN</name>
<evidence type="ECO:0000259" key="3">
    <source>
        <dbReference type="PROSITE" id="PS50158"/>
    </source>
</evidence>
<dbReference type="Proteomes" id="UP000283530">
    <property type="component" value="Unassembled WGS sequence"/>
</dbReference>
<dbReference type="PROSITE" id="PS50158">
    <property type="entry name" value="ZF_CCHC"/>
    <property type="match status" value="1"/>
</dbReference>
<proteinExistence type="predicted"/>
<sequence length="509" mass="59010">MAKKPVPEIDDELFDEVYGKEYTGPPGLTANNERSNSNKRPNPNANANAESDEEDEPHDPNAVPTDFTSREAKAWVARAKATERNWKKRKEEEMICKICGESGHFTQGCPSTLGASRKSQDLFQRVPARDKHIRALFTEKVINRIEKDAGCKIKMDEKFIIVSGKDNSCLTKGLDAVHKVIQDEGKTQDSSTSHRARSRSPDRSPAGPQLRRSESHRSNPSPRKAPHVQPKFTKSDRVVEDRLREDLKHMSRRSPQARGKFKLYLFECENLDKATFMLEIWKQSEISPNMHSAFHEAYGNDGARGRSSHSKSPQRPTFTGDAYRSYDSHIQNIGVQKTDGWDIERHGADFHSGRKFDYPAYPQRLEELEMEFKREAMEFGRIRDKEEDEENYKHRETIRELRESYMKKLAILRGMQAKQWEEFLQLDIQRQQRARQHMSASSYNTYNHPSYSDYDQSSGNPHYGGTNLPVDSRSRYPYSDNYSASRPHETYGEFPRQRHEDFGKTYNRY</sequence>
<feature type="domain" description="CCHC-type" evidence="3">
    <location>
        <begin position="96"/>
        <end position="111"/>
    </location>
</feature>
<keyword evidence="1" id="KW-0863">Zinc-finger</keyword>
<organism evidence="4 5">
    <name type="scientific">Cinnamomum micranthum f. kanehirae</name>
    <dbReference type="NCBI Taxonomy" id="337451"/>
    <lineage>
        <taxon>Eukaryota</taxon>
        <taxon>Viridiplantae</taxon>
        <taxon>Streptophyta</taxon>
        <taxon>Embryophyta</taxon>
        <taxon>Tracheophyta</taxon>
        <taxon>Spermatophyta</taxon>
        <taxon>Magnoliopsida</taxon>
        <taxon>Magnoliidae</taxon>
        <taxon>Laurales</taxon>
        <taxon>Lauraceae</taxon>
        <taxon>Cinnamomum</taxon>
    </lineage>
</organism>
<accession>A0A3S3LVB6</accession>
<feature type="compositionally biased region" description="Basic and acidic residues" evidence="2">
    <location>
        <begin position="486"/>
        <end position="503"/>
    </location>
</feature>
<evidence type="ECO:0000313" key="4">
    <source>
        <dbReference type="EMBL" id="RWR72272.1"/>
    </source>
</evidence>
<dbReference type="InterPro" id="IPR001878">
    <property type="entry name" value="Znf_CCHC"/>
</dbReference>
<feature type="compositionally biased region" description="Polar residues" evidence="2">
    <location>
        <begin position="438"/>
        <end position="460"/>
    </location>
</feature>